<dbReference type="FunFam" id="3.40.50.300:FF:000032">
    <property type="entry name" value="Export ABC transporter ATP-binding protein"/>
    <property type="match status" value="1"/>
</dbReference>
<dbReference type="SMART" id="SM00382">
    <property type="entry name" value="AAA"/>
    <property type="match status" value="1"/>
</dbReference>
<dbReference type="InterPro" id="IPR027417">
    <property type="entry name" value="P-loop_NTPase"/>
</dbReference>
<name>W3V3Q4_9GAMM</name>
<evidence type="ECO:0000313" key="6">
    <source>
        <dbReference type="EMBL" id="ETS30472.1"/>
    </source>
</evidence>
<organism evidence="6 7">
    <name type="scientific">Photorhabdus khanii NC19</name>
    <dbReference type="NCBI Taxonomy" id="1004151"/>
    <lineage>
        <taxon>Bacteria</taxon>
        <taxon>Pseudomonadati</taxon>
        <taxon>Pseudomonadota</taxon>
        <taxon>Gammaproteobacteria</taxon>
        <taxon>Enterobacterales</taxon>
        <taxon>Morganellaceae</taxon>
        <taxon>Photorhabdus</taxon>
    </lineage>
</organism>
<keyword evidence="3" id="KW-0067">ATP-binding</keyword>
<protein>
    <submittedName>
        <fullName evidence="6">ABC-type antimicrobial peptide transport system, ATPase component</fullName>
    </submittedName>
</protein>
<accession>W3V3Q4</accession>
<gene>
    <name evidence="6" type="ORF">PTE_03820</name>
</gene>
<dbReference type="PANTHER" id="PTHR24220">
    <property type="entry name" value="IMPORT ATP-BINDING PROTEIN"/>
    <property type="match status" value="1"/>
</dbReference>
<dbReference type="PANTHER" id="PTHR24220:SF86">
    <property type="entry name" value="ABC TRANSPORTER ABCH.1"/>
    <property type="match status" value="1"/>
</dbReference>
<dbReference type="Proteomes" id="UP000018957">
    <property type="component" value="Unassembled WGS sequence"/>
</dbReference>
<dbReference type="CDD" id="cd03255">
    <property type="entry name" value="ABC_MJ0796_LolCDE_FtsE"/>
    <property type="match status" value="1"/>
</dbReference>
<dbReference type="InterPro" id="IPR017871">
    <property type="entry name" value="ABC_transporter-like_CS"/>
</dbReference>
<keyword evidence="2" id="KW-0547">Nucleotide-binding</keyword>
<evidence type="ECO:0000256" key="3">
    <source>
        <dbReference type="ARBA" id="ARBA00022840"/>
    </source>
</evidence>
<dbReference type="AlphaFoldDB" id="W3V3Q4"/>
<evidence type="ECO:0000256" key="2">
    <source>
        <dbReference type="ARBA" id="ARBA00022741"/>
    </source>
</evidence>
<sequence length="247" mass="27302">MNKSDMTITTSQCGEVLIYMENICRTYRMGEKYHPVLDQISLTIMRGQSCAIVGASGSGKSTLLNILGLLDQPTSGCFQFSGVNITNVTPDERARIRNQEMGFVFQSFNLLPRMQALDNVALPLLYRGYSRSLARQEAKCQLELVGLADRIHHRPADLSGGQRQRVAIARALVGKPSLILADEPTGNLDSTTARDIMALLLSLNREQGVTLVMVTHDEAIARNMQRCLYVNDGQLSETDLWPDISDA</sequence>
<dbReference type="SUPFAM" id="SSF52540">
    <property type="entry name" value="P-loop containing nucleoside triphosphate hydrolases"/>
    <property type="match status" value="1"/>
</dbReference>
<comment type="caution">
    <text evidence="6">The sequence shown here is derived from an EMBL/GenBank/DDBJ whole genome shotgun (WGS) entry which is preliminary data.</text>
</comment>
<dbReference type="PROSITE" id="PS00211">
    <property type="entry name" value="ABC_TRANSPORTER_1"/>
    <property type="match status" value="1"/>
</dbReference>
<dbReference type="GO" id="GO:0016887">
    <property type="term" value="F:ATP hydrolysis activity"/>
    <property type="evidence" value="ECO:0007669"/>
    <property type="project" value="InterPro"/>
</dbReference>
<dbReference type="InterPro" id="IPR015854">
    <property type="entry name" value="ABC_transpr_LolD-like"/>
</dbReference>
<dbReference type="PROSITE" id="PS50893">
    <property type="entry name" value="ABC_TRANSPORTER_2"/>
    <property type="match status" value="1"/>
</dbReference>
<evidence type="ECO:0000313" key="7">
    <source>
        <dbReference type="Proteomes" id="UP000018957"/>
    </source>
</evidence>
<evidence type="ECO:0000259" key="5">
    <source>
        <dbReference type="PROSITE" id="PS50893"/>
    </source>
</evidence>
<dbReference type="InterPro" id="IPR003593">
    <property type="entry name" value="AAA+_ATPase"/>
</dbReference>
<dbReference type="InterPro" id="IPR003439">
    <property type="entry name" value="ABC_transporter-like_ATP-bd"/>
</dbReference>
<feature type="domain" description="ABC transporter" evidence="5">
    <location>
        <begin position="18"/>
        <end position="247"/>
    </location>
</feature>
<dbReference type="GO" id="GO:1902495">
    <property type="term" value="C:transmembrane transporter complex"/>
    <property type="evidence" value="ECO:0007669"/>
    <property type="project" value="UniProtKB-ARBA"/>
</dbReference>
<dbReference type="EMBL" id="AYSJ01000014">
    <property type="protein sequence ID" value="ETS30472.1"/>
    <property type="molecule type" value="Genomic_DNA"/>
</dbReference>
<dbReference type="PATRIC" id="fig|1004151.3.peg.3714"/>
<dbReference type="GO" id="GO:0022857">
    <property type="term" value="F:transmembrane transporter activity"/>
    <property type="evidence" value="ECO:0007669"/>
    <property type="project" value="UniProtKB-ARBA"/>
</dbReference>
<dbReference type="Gene3D" id="3.40.50.300">
    <property type="entry name" value="P-loop containing nucleotide triphosphate hydrolases"/>
    <property type="match status" value="1"/>
</dbReference>
<reference evidence="6 7" key="1">
    <citation type="submission" date="2013-11" db="EMBL/GenBank/DDBJ databases">
        <title>Elucidation of the Photorhabdus temperata genome and generation of transposon mutant library to identify motility mutants.</title>
        <authorList>
            <person name="Hurst S.G.IV."/>
            <person name="Micheals B."/>
            <person name="Abebe-Akele F."/>
            <person name="Rowedder H."/>
            <person name="Bullock H."/>
            <person name="Jackobeck R."/>
            <person name="Janicki E."/>
            <person name="Tisa L.S."/>
        </authorList>
    </citation>
    <scope>NUCLEOTIDE SEQUENCE [LARGE SCALE GENOMIC DNA]</scope>
    <source>
        <strain evidence="6 7">NC19</strain>
    </source>
</reference>
<dbReference type="InterPro" id="IPR017911">
    <property type="entry name" value="MacB-like_ATP-bd"/>
</dbReference>
<evidence type="ECO:0000256" key="1">
    <source>
        <dbReference type="ARBA" id="ARBA00022448"/>
    </source>
</evidence>
<proteinExistence type="inferred from homology"/>
<dbReference type="Pfam" id="PF00005">
    <property type="entry name" value="ABC_tran"/>
    <property type="match status" value="1"/>
</dbReference>
<dbReference type="GO" id="GO:0005886">
    <property type="term" value="C:plasma membrane"/>
    <property type="evidence" value="ECO:0007669"/>
    <property type="project" value="TreeGrafter"/>
</dbReference>
<dbReference type="RefSeq" id="WP_422615335.1">
    <property type="nucleotide sequence ID" value="NZ_AYSJ01000014.1"/>
</dbReference>
<keyword evidence="7" id="KW-1185">Reference proteome</keyword>
<comment type="similarity">
    <text evidence="4">Belongs to the ABC transporter superfamily. Macrolide exporter (TC 3.A.1.122) family.</text>
</comment>
<keyword evidence="1" id="KW-0813">Transport</keyword>
<evidence type="ECO:0000256" key="4">
    <source>
        <dbReference type="ARBA" id="ARBA00038388"/>
    </source>
</evidence>
<dbReference type="GO" id="GO:0005524">
    <property type="term" value="F:ATP binding"/>
    <property type="evidence" value="ECO:0007669"/>
    <property type="project" value="UniProtKB-KW"/>
</dbReference>